<dbReference type="PANTHER" id="PTHR22904">
    <property type="entry name" value="TPR REPEAT CONTAINING PROTEIN"/>
    <property type="match status" value="1"/>
</dbReference>
<keyword evidence="1" id="KW-0677">Repeat</keyword>
<proteinExistence type="predicted"/>
<evidence type="ECO:0000313" key="4">
    <source>
        <dbReference type="EMBL" id="KAG5502948.1"/>
    </source>
</evidence>
<dbReference type="EMBL" id="JAFJZO010000025">
    <property type="protein sequence ID" value="KAG5502948.1"/>
    <property type="molecule type" value="Genomic_DNA"/>
</dbReference>
<dbReference type="AlphaFoldDB" id="A0A836ITR0"/>
<dbReference type="Pfam" id="PF13181">
    <property type="entry name" value="TPR_8"/>
    <property type="match status" value="2"/>
</dbReference>
<keyword evidence="2 3" id="KW-0802">TPR repeat</keyword>
<keyword evidence="5" id="KW-1185">Reference proteome</keyword>
<evidence type="ECO:0000256" key="2">
    <source>
        <dbReference type="ARBA" id="ARBA00022803"/>
    </source>
</evidence>
<name>A0A836ITR0_9TRYP</name>
<dbReference type="KEGG" id="phet:94290776"/>
<dbReference type="SMART" id="SM00028">
    <property type="entry name" value="TPR"/>
    <property type="match status" value="6"/>
</dbReference>
<sequence length="334" mass="36661">MSSEAEFKKAGALFSAGQYHEAISAYSSIEAVSDATAEVRARALNNISACYAALKNYEMSSRVARQAIDLQPTNAKAHGRVAAAEEGLRRYGEAAMYYTEAHKLDASNSMYLAGAQRCQELVQAGRGVASAEAKDAYYYKKSLERAMVAMKDANYLEAIRHFGKALDLFPPTGTSREKATLLCNRSAAYFRAERVEESADDALQATKADDTYARGFYRLGAAKAKLKKVSDAYDALNTCVKLDPEHSDAAQLLAEILPMAVESRKTAEERARDHTRQVMHITEQLSAMQAAAPSNIVPRATAHGSAYTYCNFCNETGHSRSECPLLRRKRSRPL</sequence>
<dbReference type="Proteomes" id="UP000674318">
    <property type="component" value="Unassembled WGS sequence"/>
</dbReference>
<dbReference type="GO" id="GO:0051879">
    <property type="term" value="F:Hsp90 protein binding"/>
    <property type="evidence" value="ECO:0007669"/>
    <property type="project" value="TreeGrafter"/>
</dbReference>
<feature type="repeat" description="TPR" evidence="3">
    <location>
        <begin position="213"/>
        <end position="246"/>
    </location>
</feature>
<dbReference type="GO" id="GO:0008270">
    <property type="term" value="F:zinc ion binding"/>
    <property type="evidence" value="ECO:0007669"/>
    <property type="project" value="InterPro"/>
</dbReference>
<organism evidence="4 5">
    <name type="scientific">Porcisia hertigi</name>
    <dbReference type="NCBI Taxonomy" id="2761500"/>
    <lineage>
        <taxon>Eukaryota</taxon>
        <taxon>Discoba</taxon>
        <taxon>Euglenozoa</taxon>
        <taxon>Kinetoplastea</taxon>
        <taxon>Metakinetoplastina</taxon>
        <taxon>Trypanosomatida</taxon>
        <taxon>Trypanosomatidae</taxon>
        <taxon>Leishmaniinae</taxon>
        <taxon>Porcisia</taxon>
    </lineage>
</organism>
<dbReference type="SUPFAM" id="SSF48452">
    <property type="entry name" value="TPR-like"/>
    <property type="match status" value="2"/>
</dbReference>
<gene>
    <name evidence="4" type="ORF">JKF63_04721</name>
</gene>
<evidence type="ECO:0000313" key="5">
    <source>
        <dbReference type="Proteomes" id="UP000674318"/>
    </source>
</evidence>
<protein>
    <submittedName>
        <fullName evidence="4">Uncharacterized protein</fullName>
    </submittedName>
</protein>
<dbReference type="InterPro" id="IPR019734">
    <property type="entry name" value="TPR_rpt"/>
</dbReference>
<dbReference type="GeneID" id="94290776"/>
<evidence type="ECO:0000256" key="3">
    <source>
        <dbReference type="PROSITE-ProRule" id="PRU00339"/>
    </source>
</evidence>
<evidence type="ECO:0000256" key="1">
    <source>
        <dbReference type="ARBA" id="ARBA00022737"/>
    </source>
</evidence>
<dbReference type="RefSeq" id="XP_067756720.1">
    <property type="nucleotide sequence ID" value="XM_067900699.1"/>
</dbReference>
<dbReference type="GO" id="GO:0003676">
    <property type="term" value="F:nucleic acid binding"/>
    <property type="evidence" value="ECO:0007669"/>
    <property type="project" value="InterPro"/>
</dbReference>
<dbReference type="InterPro" id="IPR036875">
    <property type="entry name" value="Znf_CCHC_sf"/>
</dbReference>
<dbReference type="InterPro" id="IPR011990">
    <property type="entry name" value="TPR-like_helical_dom_sf"/>
</dbReference>
<reference evidence="4 5" key="1">
    <citation type="submission" date="2021-02" db="EMBL/GenBank/DDBJ databases">
        <title>Porcisia hertigi Genome sequencing and assembly.</title>
        <authorList>
            <person name="Almutairi H."/>
            <person name="Gatherer D."/>
        </authorList>
    </citation>
    <scope>NUCLEOTIDE SEQUENCE [LARGE SCALE GENOMIC DNA]</scope>
    <source>
        <strain evidence="4 5">C119</strain>
    </source>
</reference>
<dbReference type="Gene3D" id="1.25.40.10">
    <property type="entry name" value="Tetratricopeptide repeat domain"/>
    <property type="match status" value="2"/>
</dbReference>
<accession>A0A836ITR0</accession>
<dbReference type="PANTHER" id="PTHR22904:SF523">
    <property type="entry name" value="STRESS-INDUCED-PHOSPHOPROTEIN 1"/>
    <property type="match status" value="1"/>
</dbReference>
<dbReference type="PROSITE" id="PS50005">
    <property type="entry name" value="TPR"/>
    <property type="match status" value="2"/>
</dbReference>
<dbReference type="SUPFAM" id="SSF57756">
    <property type="entry name" value="Retrovirus zinc finger-like domains"/>
    <property type="match status" value="1"/>
</dbReference>
<dbReference type="OrthoDB" id="2423701at2759"/>
<feature type="repeat" description="TPR" evidence="3">
    <location>
        <begin position="41"/>
        <end position="74"/>
    </location>
</feature>
<comment type="caution">
    <text evidence="4">The sequence shown here is derived from an EMBL/GenBank/DDBJ whole genome shotgun (WGS) entry which is preliminary data.</text>
</comment>